<proteinExistence type="predicted"/>
<evidence type="ECO:0000313" key="2">
    <source>
        <dbReference type="EMBL" id="MFD1721643.1"/>
    </source>
</evidence>
<dbReference type="InterPro" id="IPR010699">
    <property type="entry name" value="DUF1275"/>
</dbReference>
<dbReference type="Proteomes" id="UP001597347">
    <property type="component" value="Unassembled WGS sequence"/>
</dbReference>
<keyword evidence="3" id="KW-1185">Reference proteome</keyword>
<dbReference type="EMBL" id="JBHUEA010000011">
    <property type="protein sequence ID" value="MFD1721643.1"/>
    <property type="molecule type" value="Genomic_DNA"/>
</dbReference>
<reference evidence="3" key="1">
    <citation type="journal article" date="2019" name="Int. J. Syst. Evol. Microbiol.">
        <title>The Global Catalogue of Microorganisms (GCM) 10K type strain sequencing project: providing services to taxonomists for standard genome sequencing and annotation.</title>
        <authorList>
            <consortium name="The Broad Institute Genomics Platform"/>
            <consortium name="The Broad Institute Genome Sequencing Center for Infectious Disease"/>
            <person name="Wu L."/>
            <person name="Ma J."/>
        </authorList>
    </citation>
    <scope>NUCLEOTIDE SEQUENCE [LARGE SCALE GENOMIC DNA]</scope>
    <source>
        <strain evidence="3">CGMCC 1.12471</strain>
    </source>
</reference>
<feature type="transmembrane region" description="Helical" evidence="1">
    <location>
        <begin position="62"/>
        <end position="81"/>
    </location>
</feature>
<gene>
    <name evidence="2" type="ORF">ACFSBI_08780</name>
</gene>
<feature type="transmembrane region" description="Helical" evidence="1">
    <location>
        <begin position="172"/>
        <end position="195"/>
    </location>
</feature>
<feature type="transmembrane region" description="Helical" evidence="1">
    <location>
        <begin position="117"/>
        <end position="137"/>
    </location>
</feature>
<evidence type="ECO:0000256" key="1">
    <source>
        <dbReference type="SAM" id="Phobius"/>
    </source>
</evidence>
<accession>A0ABW4LEM1</accession>
<protein>
    <submittedName>
        <fullName evidence="2">YoaK family protein</fullName>
    </submittedName>
</protein>
<sequence>MAQQRGGVVGTGRRAAIALVLLALGTGAADAFAFSSLGGIFVANMNGNLVFTTLLSRQGYGPAAVGALLALATWAVATLAGFRVTRDGRDGRVFAAAIVIQLVVVAGWAVQRPPVPVGVRLADVALATAVTALQTVLTARLLGRTRVQTTYLTGTLTDLMRGLADGDRTDRLLRLLVVLALPVGVLLAVGASRILPALEPLVPALTLVGALIAVSGLGPPARSAAE</sequence>
<keyword evidence="1" id="KW-0812">Transmembrane</keyword>
<keyword evidence="1" id="KW-1133">Transmembrane helix</keyword>
<dbReference type="PANTHER" id="PTHR37314:SF4">
    <property type="entry name" value="UPF0700 TRANSMEMBRANE PROTEIN YOAK"/>
    <property type="match status" value="1"/>
</dbReference>
<comment type="caution">
    <text evidence="2">The sequence shown here is derived from an EMBL/GenBank/DDBJ whole genome shotgun (WGS) entry which is preliminary data.</text>
</comment>
<dbReference type="RefSeq" id="WP_377934064.1">
    <property type="nucleotide sequence ID" value="NZ_JBHUEA010000011.1"/>
</dbReference>
<organism evidence="2 3">
    <name type="scientific">Amnibacterium endophyticum</name>
    <dbReference type="NCBI Taxonomy" id="2109337"/>
    <lineage>
        <taxon>Bacteria</taxon>
        <taxon>Bacillati</taxon>
        <taxon>Actinomycetota</taxon>
        <taxon>Actinomycetes</taxon>
        <taxon>Micrococcales</taxon>
        <taxon>Microbacteriaceae</taxon>
        <taxon>Amnibacterium</taxon>
    </lineage>
</organism>
<keyword evidence="1" id="KW-0472">Membrane</keyword>
<feature type="transmembrane region" description="Helical" evidence="1">
    <location>
        <begin position="201"/>
        <end position="221"/>
    </location>
</feature>
<evidence type="ECO:0000313" key="3">
    <source>
        <dbReference type="Proteomes" id="UP001597347"/>
    </source>
</evidence>
<name>A0ABW4LEM1_9MICO</name>
<dbReference type="PANTHER" id="PTHR37314">
    <property type="entry name" value="SLR0142 PROTEIN"/>
    <property type="match status" value="1"/>
</dbReference>
<feature type="transmembrane region" description="Helical" evidence="1">
    <location>
        <begin position="93"/>
        <end position="111"/>
    </location>
</feature>
<dbReference type="Pfam" id="PF06912">
    <property type="entry name" value="DUF1275"/>
    <property type="match status" value="1"/>
</dbReference>